<dbReference type="Gene3D" id="1.10.287.130">
    <property type="match status" value="1"/>
</dbReference>
<evidence type="ECO:0000256" key="6">
    <source>
        <dbReference type="ARBA" id="ARBA00022692"/>
    </source>
</evidence>
<evidence type="ECO:0000256" key="7">
    <source>
        <dbReference type="ARBA" id="ARBA00022741"/>
    </source>
</evidence>
<dbReference type="PROSITE" id="PS50109">
    <property type="entry name" value="HIS_KIN"/>
    <property type="match status" value="1"/>
</dbReference>
<dbReference type="Pfam" id="PF13493">
    <property type="entry name" value="DUF4118"/>
    <property type="match status" value="1"/>
</dbReference>
<evidence type="ECO:0000256" key="13">
    <source>
        <dbReference type="SAM" id="Phobius"/>
    </source>
</evidence>
<evidence type="ECO:0000313" key="16">
    <source>
        <dbReference type="Proteomes" id="UP001251524"/>
    </source>
</evidence>
<dbReference type="SMART" id="SM00387">
    <property type="entry name" value="HATPase_c"/>
    <property type="match status" value="1"/>
</dbReference>
<reference evidence="15 16" key="1">
    <citation type="submission" date="2023-07" db="EMBL/GenBank/DDBJ databases">
        <title>Sorghum-associated microbial communities from plants grown in Nebraska, USA.</title>
        <authorList>
            <person name="Schachtman D."/>
        </authorList>
    </citation>
    <scope>NUCLEOTIDE SEQUENCE [LARGE SCALE GENOMIC DNA]</scope>
    <source>
        <strain evidence="15 16">BE198</strain>
    </source>
</reference>
<evidence type="ECO:0000256" key="3">
    <source>
        <dbReference type="ARBA" id="ARBA00012438"/>
    </source>
</evidence>
<accession>A0ABU1WE98</accession>
<keyword evidence="6 13" id="KW-0812">Transmembrane</keyword>
<dbReference type="Gene3D" id="1.20.120.620">
    <property type="entry name" value="Backbone structure of the membrane domain of e. Coli histidine kinase receptor kdpd"/>
    <property type="match status" value="1"/>
</dbReference>
<dbReference type="Proteomes" id="UP001251524">
    <property type="component" value="Unassembled WGS sequence"/>
</dbReference>
<evidence type="ECO:0000256" key="1">
    <source>
        <dbReference type="ARBA" id="ARBA00000085"/>
    </source>
</evidence>
<dbReference type="EMBL" id="JAVDVY010000003">
    <property type="protein sequence ID" value="MDR7135929.1"/>
    <property type="molecule type" value="Genomic_DNA"/>
</dbReference>
<evidence type="ECO:0000256" key="8">
    <source>
        <dbReference type="ARBA" id="ARBA00022777"/>
    </source>
</evidence>
<comment type="catalytic activity">
    <reaction evidence="1">
        <text>ATP + protein L-histidine = ADP + protein N-phospho-L-histidine.</text>
        <dbReference type="EC" id="2.7.13.3"/>
    </reaction>
</comment>
<sequence>MTDDSQATNPAAGYVLAVIGALLAVGVAAAAQRWVGLDDLSLVFMLAVLIVASRTRTGPAVLTALLCFLAYNFFFIEPRYTLYISAHHGVATVALFLAAALLAGRLASRLAMQVQALRTTNRDVLTRQELGQRLAVAANEDDVVAAANAVLSKRFDAHVWIQLSEGRLGERDLHVAGVAPPAPPVLRQVQGPPHARHAETAEEHGWWFLPLQAPRGTLGVIGLKMPPHALKLDERQRQQARSMADDIAQALLRVRLVAELQSERVANETERLRSALLSSVSHDLRTPLAAIIGAAGSLDSYGHAMNEDDRHALLDTVRSEGERLDRYIQNLLDMTRLGHGGLTLQRDWIGVDELIGSAVGRLRRYQAAPRFAIHVDPALGPIWVHPALVEQALFNVIENAARFSPPEEAIAIDARLDDGGLRIDVRDLGPGIPDDERRRIFEMFYSVSRGDGGNGGRPRHGTGLGLAICRGMIGAHGGEVEALPGPDGRGTIIRITLPLNEPPPGTRP</sequence>
<dbReference type="InterPro" id="IPR004358">
    <property type="entry name" value="Sig_transdc_His_kin-like_C"/>
</dbReference>
<evidence type="ECO:0000313" key="15">
    <source>
        <dbReference type="EMBL" id="MDR7135929.1"/>
    </source>
</evidence>
<evidence type="ECO:0000256" key="5">
    <source>
        <dbReference type="ARBA" id="ARBA00022679"/>
    </source>
</evidence>
<evidence type="ECO:0000256" key="2">
    <source>
        <dbReference type="ARBA" id="ARBA00004141"/>
    </source>
</evidence>
<evidence type="ECO:0000256" key="11">
    <source>
        <dbReference type="ARBA" id="ARBA00023012"/>
    </source>
</evidence>
<feature type="transmembrane region" description="Helical" evidence="13">
    <location>
        <begin position="59"/>
        <end position="76"/>
    </location>
</feature>
<dbReference type="InterPro" id="IPR025201">
    <property type="entry name" value="KdpD_TM"/>
</dbReference>
<dbReference type="InterPro" id="IPR029016">
    <property type="entry name" value="GAF-like_dom_sf"/>
</dbReference>
<dbReference type="PRINTS" id="PR00344">
    <property type="entry name" value="BCTRLSENSOR"/>
</dbReference>
<proteinExistence type="predicted"/>
<feature type="transmembrane region" description="Helical" evidence="13">
    <location>
        <begin position="12"/>
        <end position="29"/>
    </location>
</feature>
<dbReference type="Pfam" id="PF02518">
    <property type="entry name" value="HATPase_c"/>
    <property type="match status" value="1"/>
</dbReference>
<keyword evidence="4" id="KW-0597">Phosphoprotein</keyword>
<dbReference type="SUPFAM" id="SSF55874">
    <property type="entry name" value="ATPase domain of HSP90 chaperone/DNA topoisomerase II/histidine kinase"/>
    <property type="match status" value="1"/>
</dbReference>
<dbReference type="InterPro" id="IPR036890">
    <property type="entry name" value="HATPase_C_sf"/>
</dbReference>
<dbReference type="Pfam" id="PF00512">
    <property type="entry name" value="HisKA"/>
    <property type="match status" value="1"/>
</dbReference>
<dbReference type="Gene3D" id="3.30.450.40">
    <property type="match status" value="1"/>
</dbReference>
<keyword evidence="16" id="KW-1185">Reference proteome</keyword>
<dbReference type="GO" id="GO:0004673">
    <property type="term" value="F:protein histidine kinase activity"/>
    <property type="evidence" value="ECO:0007669"/>
    <property type="project" value="UniProtKB-EC"/>
</dbReference>
<dbReference type="InterPro" id="IPR003594">
    <property type="entry name" value="HATPase_dom"/>
</dbReference>
<dbReference type="CDD" id="cd00082">
    <property type="entry name" value="HisKA"/>
    <property type="match status" value="1"/>
</dbReference>
<evidence type="ECO:0000256" key="4">
    <source>
        <dbReference type="ARBA" id="ARBA00022553"/>
    </source>
</evidence>
<organism evidence="15 16">
    <name type="scientific">Lysobacter niastensis</name>
    <dbReference type="NCBI Taxonomy" id="380629"/>
    <lineage>
        <taxon>Bacteria</taxon>
        <taxon>Pseudomonadati</taxon>
        <taxon>Pseudomonadota</taxon>
        <taxon>Gammaproteobacteria</taxon>
        <taxon>Lysobacterales</taxon>
        <taxon>Lysobacteraceae</taxon>
        <taxon>Lysobacter</taxon>
    </lineage>
</organism>
<keyword evidence="8 15" id="KW-0418">Kinase</keyword>
<gene>
    <name evidence="15" type="ORF">J2X06_003147</name>
</gene>
<keyword evidence="7" id="KW-0547">Nucleotide-binding</keyword>
<evidence type="ECO:0000256" key="12">
    <source>
        <dbReference type="ARBA" id="ARBA00023136"/>
    </source>
</evidence>
<feature type="domain" description="Histidine kinase" evidence="14">
    <location>
        <begin position="279"/>
        <end position="501"/>
    </location>
</feature>
<dbReference type="InterPro" id="IPR003661">
    <property type="entry name" value="HisK_dim/P_dom"/>
</dbReference>
<keyword evidence="11" id="KW-0902">Two-component regulatory system</keyword>
<dbReference type="SUPFAM" id="SSF47384">
    <property type="entry name" value="Homodimeric domain of signal transducing histidine kinase"/>
    <property type="match status" value="1"/>
</dbReference>
<keyword evidence="12 13" id="KW-0472">Membrane</keyword>
<dbReference type="InterPro" id="IPR038318">
    <property type="entry name" value="KdpD_sf"/>
</dbReference>
<dbReference type="InterPro" id="IPR036097">
    <property type="entry name" value="HisK_dim/P_sf"/>
</dbReference>
<dbReference type="InterPro" id="IPR005467">
    <property type="entry name" value="His_kinase_dom"/>
</dbReference>
<evidence type="ECO:0000256" key="10">
    <source>
        <dbReference type="ARBA" id="ARBA00022989"/>
    </source>
</evidence>
<dbReference type="Gene3D" id="3.30.565.10">
    <property type="entry name" value="Histidine kinase-like ATPase, C-terminal domain"/>
    <property type="match status" value="1"/>
</dbReference>
<dbReference type="CDD" id="cd00075">
    <property type="entry name" value="HATPase"/>
    <property type="match status" value="1"/>
</dbReference>
<evidence type="ECO:0000256" key="9">
    <source>
        <dbReference type="ARBA" id="ARBA00022840"/>
    </source>
</evidence>
<comment type="subcellular location">
    <subcellularLocation>
        <location evidence="2">Membrane</location>
        <topology evidence="2">Multi-pass membrane protein</topology>
    </subcellularLocation>
</comment>
<dbReference type="PANTHER" id="PTHR45569">
    <property type="entry name" value="SENSOR PROTEIN KDPD"/>
    <property type="match status" value="1"/>
</dbReference>
<dbReference type="EC" id="2.7.13.3" evidence="3"/>
<keyword evidence="5 15" id="KW-0808">Transferase</keyword>
<name>A0ABU1WE98_9GAMM</name>
<dbReference type="InterPro" id="IPR052023">
    <property type="entry name" value="Histidine_kinase_KdpD"/>
</dbReference>
<dbReference type="SMART" id="SM00388">
    <property type="entry name" value="HisKA"/>
    <property type="match status" value="1"/>
</dbReference>
<keyword evidence="9" id="KW-0067">ATP-binding</keyword>
<keyword evidence="10 13" id="KW-1133">Transmembrane helix</keyword>
<dbReference type="PANTHER" id="PTHR45569:SF1">
    <property type="entry name" value="SENSOR PROTEIN KDPD"/>
    <property type="match status" value="1"/>
</dbReference>
<evidence type="ECO:0000259" key="14">
    <source>
        <dbReference type="PROSITE" id="PS50109"/>
    </source>
</evidence>
<comment type="caution">
    <text evidence="15">The sequence shown here is derived from an EMBL/GenBank/DDBJ whole genome shotgun (WGS) entry which is preliminary data.</text>
</comment>
<feature type="transmembrane region" description="Helical" evidence="13">
    <location>
        <begin position="82"/>
        <end position="103"/>
    </location>
</feature>
<protein>
    <recommendedName>
        <fullName evidence="3">histidine kinase</fullName>
        <ecNumber evidence="3">2.7.13.3</ecNumber>
    </recommendedName>
</protein>